<dbReference type="InterPro" id="IPR001296">
    <property type="entry name" value="Glyco_trans_1"/>
</dbReference>
<reference evidence="2 3" key="1">
    <citation type="submission" date="2020-04" db="EMBL/GenBank/DDBJ databases">
        <title>Genome analysis and antimicrobial resistance characteristics of Chryseobacterium aquaticum isolated from farmed salmonids.</title>
        <authorList>
            <person name="Saticioglu I.B."/>
            <person name="Duman M."/>
            <person name="Altun S."/>
        </authorList>
    </citation>
    <scope>NUCLEOTIDE SEQUENCE [LARGE SCALE GENOMIC DNA]</scope>
    <source>
        <strain evidence="2 3">C-174</strain>
    </source>
</reference>
<comment type="caution">
    <text evidence="2">The sequence shown here is derived from an EMBL/GenBank/DDBJ whole genome shotgun (WGS) entry which is preliminary data.</text>
</comment>
<evidence type="ECO:0000313" key="3">
    <source>
        <dbReference type="Proteomes" id="UP000548067"/>
    </source>
</evidence>
<proteinExistence type="predicted"/>
<keyword evidence="2" id="KW-0808">Transferase</keyword>
<evidence type="ECO:0000313" key="2">
    <source>
        <dbReference type="EMBL" id="NMR33798.1"/>
    </source>
</evidence>
<evidence type="ECO:0000259" key="1">
    <source>
        <dbReference type="Pfam" id="PF00534"/>
    </source>
</evidence>
<dbReference type="Pfam" id="PF00534">
    <property type="entry name" value="Glycos_transf_1"/>
    <property type="match status" value="1"/>
</dbReference>
<dbReference type="EMBL" id="JABCJF010000002">
    <property type="protein sequence ID" value="NMR33798.1"/>
    <property type="molecule type" value="Genomic_DNA"/>
</dbReference>
<sequence length="380" mass="44411">MSQKILFIYYQNIKPGGVARVMINLANELCEKGNDVSILFLMEGENTFYEINTKIKIYTLNSFGHWGFKKVNPLLDKYLKKFRYRYNLKKYIYDFGQWDVMNEWLKKNHSQFDTIISCWYKLSAQIAVNEKIAKKTFAWEHSNFEVGGKIWGNLLRPRYKKLRGIICINKASVDYYKALNTNTFLIPNIVGEPFDSIKTIDFESKENQLIYVGRLDEDKNVKNIIDAISNIDLKDFIFKIIGEGPELENLKKISESKDLQSKIFFVGQLPIDQIKEELLNSKIFLFMSKKECLPTVLLESLFCGTTLLSYDCKYGPSDIINNKNGFLIPMNDSIQFQEKLDDLIHNNFKLEQLNRGAFEESKSWKKESILEKWMTVISVK</sequence>
<accession>A0A848N4V9</accession>
<organism evidence="2 3">
    <name type="scientific">Chryseobacterium aquaticum</name>
    <dbReference type="NCBI Taxonomy" id="452084"/>
    <lineage>
        <taxon>Bacteria</taxon>
        <taxon>Pseudomonadati</taxon>
        <taxon>Bacteroidota</taxon>
        <taxon>Flavobacteriia</taxon>
        <taxon>Flavobacteriales</taxon>
        <taxon>Weeksellaceae</taxon>
        <taxon>Chryseobacterium group</taxon>
        <taxon>Chryseobacterium</taxon>
    </lineage>
</organism>
<feature type="domain" description="Glycosyl transferase family 1" evidence="1">
    <location>
        <begin position="200"/>
        <end position="356"/>
    </location>
</feature>
<dbReference type="AlphaFoldDB" id="A0A848N4V9"/>
<dbReference type="SUPFAM" id="SSF53756">
    <property type="entry name" value="UDP-Glycosyltransferase/glycogen phosphorylase"/>
    <property type="match status" value="1"/>
</dbReference>
<dbReference type="Gene3D" id="3.40.50.2000">
    <property type="entry name" value="Glycogen Phosphorylase B"/>
    <property type="match status" value="2"/>
</dbReference>
<dbReference type="PANTHER" id="PTHR12526:SF630">
    <property type="entry name" value="GLYCOSYLTRANSFERASE"/>
    <property type="match status" value="1"/>
</dbReference>
<gene>
    <name evidence="2" type="ORF">HIO71_06195</name>
</gene>
<dbReference type="GO" id="GO:0016757">
    <property type="term" value="F:glycosyltransferase activity"/>
    <property type="evidence" value="ECO:0007669"/>
    <property type="project" value="InterPro"/>
</dbReference>
<protein>
    <submittedName>
        <fullName evidence="2">Glycosyltransferase family 4 protein</fullName>
    </submittedName>
</protein>
<name>A0A848N4V9_9FLAO</name>
<dbReference type="RefSeq" id="WP_169320753.1">
    <property type="nucleotide sequence ID" value="NZ_JABCJF010000002.1"/>
</dbReference>
<dbReference type="Proteomes" id="UP000548067">
    <property type="component" value="Unassembled WGS sequence"/>
</dbReference>
<dbReference type="PANTHER" id="PTHR12526">
    <property type="entry name" value="GLYCOSYLTRANSFERASE"/>
    <property type="match status" value="1"/>
</dbReference>